<sequence length="78" mass="8272">MAGGHRYEPARALAVLGIVVGAALIVFGVVAFATGNRAFLVSWCAVVVAITALDTWAAFSRRGSLGTWTRLPDEQDRP</sequence>
<keyword evidence="1" id="KW-0472">Membrane</keyword>
<protein>
    <submittedName>
        <fullName evidence="2">Uncharacterized protein</fullName>
    </submittedName>
</protein>
<organism evidence="2 3">
    <name type="scientific">Geodermatophilus sabuli</name>
    <dbReference type="NCBI Taxonomy" id="1564158"/>
    <lineage>
        <taxon>Bacteria</taxon>
        <taxon>Bacillati</taxon>
        <taxon>Actinomycetota</taxon>
        <taxon>Actinomycetes</taxon>
        <taxon>Geodermatophilales</taxon>
        <taxon>Geodermatophilaceae</taxon>
        <taxon>Geodermatophilus</taxon>
    </lineage>
</organism>
<evidence type="ECO:0000256" key="1">
    <source>
        <dbReference type="SAM" id="Phobius"/>
    </source>
</evidence>
<dbReference type="EMBL" id="JAAGWF010000003">
    <property type="protein sequence ID" value="NEK56663.1"/>
    <property type="molecule type" value="Genomic_DNA"/>
</dbReference>
<dbReference type="AlphaFoldDB" id="A0A7K3VX76"/>
<feature type="transmembrane region" description="Helical" evidence="1">
    <location>
        <begin position="12"/>
        <end position="33"/>
    </location>
</feature>
<evidence type="ECO:0000313" key="3">
    <source>
        <dbReference type="Proteomes" id="UP000470246"/>
    </source>
</evidence>
<accession>A0A7K3VX76</accession>
<keyword evidence="1" id="KW-1133">Transmembrane helix</keyword>
<evidence type="ECO:0000313" key="2">
    <source>
        <dbReference type="EMBL" id="NEK56663.1"/>
    </source>
</evidence>
<gene>
    <name evidence="2" type="ORF">GCU56_02080</name>
</gene>
<dbReference type="RefSeq" id="WP_163479853.1">
    <property type="nucleotide sequence ID" value="NZ_JAAGWF010000003.1"/>
</dbReference>
<keyword evidence="3" id="KW-1185">Reference proteome</keyword>
<keyword evidence="1" id="KW-0812">Transmembrane</keyword>
<reference evidence="2 3" key="1">
    <citation type="submission" date="2020-02" db="EMBL/GenBank/DDBJ databases">
        <title>Geodermatophilus sabuli CPCC 205279 I12A-02694.</title>
        <authorList>
            <person name="Jiang Z."/>
        </authorList>
    </citation>
    <scope>NUCLEOTIDE SEQUENCE [LARGE SCALE GENOMIC DNA]</scope>
    <source>
        <strain evidence="2 3">I12A-02694</strain>
    </source>
</reference>
<comment type="caution">
    <text evidence="2">The sequence shown here is derived from an EMBL/GenBank/DDBJ whole genome shotgun (WGS) entry which is preliminary data.</text>
</comment>
<proteinExistence type="predicted"/>
<name>A0A7K3VX76_9ACTN</name>
<feature type="transmembrane region" description="Helical" evidence="1">
    <location>
        <begin position="39"/>
        <end position="59"/>
    </location>
</feature>
<dbReference type="Proteomes" id="UP000470246">
    <property type="component" value="Unassembled WGS sequence"/>
</dbReference>